<feature type="region of interest" description="Disordered" evidence="9">
    <location>
        <begin position="1554"/>
        <end position="1613"/>
    </location>
</feature>
<keyword evidence="16" id="KW-1185">Reference proteome</keyword>
<evidence type="ECO:0000259" key="11">
    <source>
        <dbReference type="Pfam" id="PF00520"/>
    </source>
</evidence>
<dbReference type="GO" id="GO:0005886">
    <property type="term" value="C:plasma membrane"/>
    <property type="evidence" value="ECO:0007669"/>
    <property type="project" value="TreeGrafter"/>
</dbReference>
<keyword evidence="4 10" id="KW-1133">Transmembrane helix</keyword>
<keyword evidence="7" id="KW-0407">Ion channel</keyword>
<evidence type="ECO:0000259" key="12">
    <source>
        <dbReference type="Pfam" id="PF16519"/>
    </source>
</evidence>
<keyword evidence="2" id="KW-0813">Transport</keyword>
<keyword evidence="5" id="KW-0406">Ion transport</keyword>
<dbReference type="Pfam" id="PF18139">
    <property type="entry name" value="LSDAT_euk"/>
    <property type="match status" value="1"/>
</dbReference>
<feature type="domain" description="Ion transport" evidence="11">
    <location>
        <begin position="837"/>
        <end position="1069"/>
    </location>
</feature>
<feature type="domain" description="TRPM tetramerisation" evidence="12">
    <location>
        <begin position="1157"/>
        <end position="1212"/>
    </location>
</feature>
<dbReference type="GO" id="GO:0051262">
    <property type="term" value="P:protein tetramerization"/>
    <property type="evidence" value="ECO:0007669"/>
    <property type="project" value="InterPro"/>
</dbReference>
<dbReference type="PANTHER" id="PTHR13800">
    <property type="entry name" value="TRANSIENT RECEPTOR POTENTIAL CATION CHANNEL, SUBFAMILY M, MEMBER 6"/>
    <property type="match status" value="1"/>
</dbReference>
<dbReference type="InterPro" id="IPR057366">
    <property type="entry name" value="TRPM-like"/>
</dbReference>
<feature type="domain" description="TRPM SLOG" evidence="13">
    <location>
        <begin position="132"/>
        <end position="396"/>
    </location>
</feature>
<evidence type="ECO:0000256" key="5">
    <source>
        <dbReference type="ARBA" id="ARBA00023065"/>
    </source>
</evidence>
<feature type="compositionally biased region" description="Low complexity" evidence="9">
    <location>
        <begin position="1294"/>
        <end position="1305"/>
    </location>
</feature>
<keyword evidence="3 10" id="KW-0812">Transmembrane</keyword>
<dbReference type="Proteomes" id="UP000265100">
    <property type="component" value="Chromosome 7"/>
</dbReference>
<dbReference type="InterPro" id="IPR050927">
    <property type="entry name" value="TRPM"/>
</dbReference>
<evidence type="ECO:0000256" key="3">
    <source>
        <dbReference type="ARBA" id="ARBA00022692"/>
    </source>
</evidence>
<dbReference type="Pfam" id="PF00520">
    <property type="entry name" value="Ion_trans"/>
    <property type="match status" value="1"/>
</dbReference>
<feature type="compositionally biased region" description="Polar residues" evidence="9">
    <location>
        <begin position="1281"/>
        <end position="1292"/>
    </location>
</feature>
<feature type="domain" description="TRPM-like" evidence="14">
    <location>
        <begin position="452"/>
        <end position="728"/>
    </location>
</feature>
<feature type="compositionally biased region" description="Basic and acidic residues" evidence="9">
    <location>
        <begin position="1262"/>
        <end position="1279"/>
    </location>
</feature>
<accession>A0AAX7VCY6</accession>
<dbReference type="Pfam" id="PF16519">
    <property type="entry name" value="TRPM_tetra"/>
    <property type="match status" value="1"/>
</dbReference>
<feature type="transmembrane region" description="Helical" evidence="10">
    <location>
        <begin position="996"/>
        <end position="1013"/>
    </location>
</feature>
<evidence type="ECO:0000256" key="4">
    <source>
        <dbReference type="ARBA" id="ARBA00022989"/>
    </source>
</evidence>
<feature type="transmembrane region" description="Helical" evidence="10">
    <location>
        <begin position="825"/>
        <end position="844"/>
    </location>
</feature>
<dbReference type="Pfam" id="PF25508">
    <property type="entry name" value="TRPM2"/>
    <property type="match status" value="1"/>
</dbReference>
<feature type="transmembrane region" description="Helical" evidence="10">
    <location>
        <begin position="922"/>
        <end position="940"/>
    </location>
</feature>
<evidence type="ECO:0000259" key="14">
    <source>
        <dbReference type="Pfam" id="PF25508"/>
    </source>
</evidence>
<protein>
    <recommendedName>
        <fullName evidence="17">Transient receptor potential cation channel, subfamily M, member 1b</fullName>
    </recommendedName>
</protein>
<dbReference type="Ensembl" id="ENSACLT00000074851.1">
    <property type="protein sequence ID" value="ENSACLP00000079504.1"/>
    <property type="gene ID" value="ENSACLG00000018230.2"/>
</dbReference>
<feature type="transmembrane region" description="Helical" evidence="10">
    <location>
        <begin position="1034"/>
        <end position="1060"/>
    </location>
</feature>
<evidence type="ECO:0008006" key="17">
    <source>
        <dbReference type="Google" id="ProtNLM"/>
    </source>
</evidence>
<feature type="region of interest" description="Disordered" evidence="9">
    <location>
        <begin position="1262"/>
        <end position="1311"/>
    </location>
</feature>
<evidence type="ECO:0000256" key="6">
    <source>
        <dbReference type="ARBA" id="ARBA00023136"/>
    </source>
</evidence>
<dbReference type="InterPro" id="IPR037162">
    <property type="entry name" value="TRPM_tetra_sf"/>
</dbReference>
<reference evidence="15" key="3">
    <citation type="submission" date="2025-09" db="UniProtKB">
        <authorList>
            <consortium name="Ensembl"/>
        </authorList>
    </citation>
    <scope>IDENTIFICATION</scope>
</reference>
<reference evidence="15" key="2">
    <citation type="submission" date="2025-08" db="UniProtKB">
        <authorList>
            <consortium name="Ensembl"/>
        </authorList>
    </citation>
    <scope>IDENTIFICATION</scope>
</reference>
<evidence type="ECO:0000259" key="13">
    <source>
        <dbReference type="Pfam" id="PF18139"/>
    </source>
</evidence>
<dbReference type="Gene3D" id="1.20.5.1010">
    <property type="entry name" value="TRPM, tetramerisation domain"/>
    <property type="match status" value="1"/>
</dbReference>
<dbReference type="InterPro" id="IPR005821">
    <property type="entry name" value="Ion_trans_dom"/>
</dbReference>
<dbReference type="InterPro" id="IPR041491">
    <property type="entry name" value="TRPM_SLOG"/>
</dbReference>
<evidence type="ECO:0000256" key="7">
    <source>
        <dbReference type="ARBA" id="ARBA00023303"/>
    </source>
</evidence>
<dbReference type="GeneTree" id="ENSGT00940000155024"/>
<evidence type="ECO:0000313" key="16">
    <source>
        <dbReference type="Proteomes" id="UP000265100"/>
    </source>
</evidence>
<evidence type="ECO:0000256" key="2">
    <source>
        <dbReference type="ARBA" id="ARBA00022448"/>
    </source>
</evidence>
<feature type="transmembrane region" description="Helical" evidence="10">
    <location>
        <begin position="961"/>
        <end position="981"/>
    </location>
</feature>
<evidence type="ECO:0000256" key="1">
    <source>
        <dbReference type="ARBA" id="ARBA00004141"/>
    </source>
</evidence>
<dbReference type="GO" id="GO:0005262">
    <property type="term" value="F:calcium channel activity"/>
    <property type="evidence" value="ECO:0007669"/>
    <property type="project" value="TreeGrafter"/>
</dbReference>
<feature type="transmembrane region" description="Helical" evidence="10">
    <location>
        <begin position="892"/>
        <end position="910"/>
    </location>
</feature>
<feature type="compositionally biased region" description="Basic and acidic residues" evidence="9">
    <location>
        <begin position="1598"/>
        <end position="1613"/>
    </location>
</feature>
<sequence length="1613" mass="183892">MHDFSATAPSPCSCLCAYQVQLLDSLENGFCITLLLCFFLSSQAQKVWIERTFLKRECIHIFPSKDPTRCACGQLTTQHVAIPPGANSLEETHQLVQIDTPKDKWSVIKHTRTYPTDAFGIIEFQGGGFINKYIRVSYDTKPDNLLHLMVKDWQLELPTLLISVHGGLQNFDLQPKLKQVFGKGLIKAAVTTGAWIFTGGVNTGVIRHVGDALKDHSSKSRGKVCAIGIAPWGILENKEDLIGKDVTRPYQTMANPLSKLAVLNNSHSHFILTDNGTCGKYGSEVKLRRLLEKHISLQKINTRLGQGVPLVCLIVEGGPNVISIALESLRDEPPIPVVVCDGSGRASDIISFAHKFSEDGGLVNDDVRDQLLVTIQKTFNYSKSQSQQILLMVMECMKKRELITVFRMGSEGQQDIEMAILTALLKGTNASAADQLSLALAWNRVDIARNHIFVYGHNLPVNSLEQAMMDALVLDRVDFVKLLLENGVNIHHFLTIPRLEELYNTKLGPANTLHAVVRDVKKGNLPPDYQITLIDIGLVLEYLMGGAYRSNYTRKAFRNLYNNLYGLKRVPQSSEASRNGGRVFFRKKKAKKKKEEEVEIDVDDPEVCRFKYPFHELMLWGVLMKRQKMALFLWQRGEEAMAKALVACKLYKAMAHECSESELVDDISQDLENNSKEFGQLAYEVLDQSYKHDEQVAMKLLTYELVNWSNSTCLKLAVAAKQRDFIAHTCSQMLLTDMWMGCLRIGKSPGLKTMPLIRHLHAKKRERTKMMTQNPASLLFAVMLQDANTDATSRKGDEEEDSTKIHKIPVGKRFFEFYNAPFTKFWFNTISYLGYLMLYNYIILVKMERWPSIQEWMVIAYILTLGTEKVRQILMSEPGKLKQKISVWMEEYWNITDLVAISTFLLGLMLRLQPEPYMGYGRVIYCIDIIFWYIRVLDIFGVNKYLGPYVMMIGKMMIDMMYFVVIMLVVLMSFGVARQAILHPDEEPTWRLARNIFYMPYWMIYGEVFADSIDRCIKKCKNDGKKLPPCIPGAWLTPAIMACYLLVANILLVNLLIAVFNNTFFEVKSISNQVWKFQRYQLIMTFHDRPILPPPLIILSHLYILFNRMFKRCARKKQEGELDEKDREELKFLYEFEEQCVEEYFREKEDEQQSSSDERIKVTSERVENMSMRLEEVNERENTMKASLQTVDLRLAQLEELHGRMATALEKLAGVDRLELTRTYSRNSSVCDPSNLLRQGSINSADGYSLYRFHMDMEEFASRQKDTEDTTKTGLERQRSLRQASSMCTLNTKEGGQSSESGGFERPPPSSVVDILISPCEQRPSSATSSQETITNIKQGSTMFLDRLPDKNRLRPLSPPKRTKSLKHYPIEDQFISPLTKRRSMSTIIMNPPDEPQKAPEPIDKVQSLLGNSSSPKRTKSLRYIPTENQSQTSPITKKRAMSSILYTPAEAGDDMMQTAEYRSLVEHINKTPNQWPSNLAYQVHPTTLGQMPKVSTVRTLTQQYQTQTEAIPTESTRTLPGTETPEDPKTIKRNLSNTTEYLTAADEKYLPSHRSQTWNASDRRAKSMMVSKQLAASSSERVLNESRKVSTFGQADEETKSDVGKKEDDVQE</sequence>
<dbReference type="PANTHER" id="PTHR13800:SF13">
    <property type="entry name" value="TRANSIENT RECEPTOR POTENTIAL CATION CHANNEL SUBFAMILY M MEMBER 1"/>
    <property type="match status" value="1"/>
</dbReference>
<feature type="compositionally biased region" description="Polar residues" evidence="9">
    <location>
        <begin position="1506"/>
        <end position="1522"/>
    </location>
</feature>
<evidence type="ECO:0000313" key="15">
    <source>
        <dbReference type="Ensembl" id="ENSACLP00000079504.1"/>
    </source>
</evidence>
<comment type="subcellular location">
    <subcellularLocation>
        <location evidence="1">Membrane</location>
        <topology evidence="1">Multi-pass membrane protein</topology>
    </subcellularLocation>
</comment>
<evidence type="ECO:0000256" key="10">
    <source>
        <dbReference type="SAM" id="Phobius"/>
    </source>
</evidence>
<feature type="region of interest" description="Disordered" evidence="9">
    <location>
        <begin position="1506"/>
        <end position="1530"/>
    </location>
</feature>
<reference evidence="15" key="1">
    <citation type="submission" date="2018-05" db="EMBL/GenBank/DDBJ databases">
        <authorList>
            <person name="Datahose"/>
        </authorList>
    </citation>
    <scope>NUCLEOTIDE SEQUENCE</scope>
</reference>
<evidence type="ECO:0000256" key="9">
    <source>
        <dbReference type="SAM" id="MobiDB-lite"/>
    </source>
</evidence>
<proteinExistence type="predicted"/>
<keyword evidence="6 10" id="KW-0472">Membrane</keyword>
<comment type="catalytic activity">
    <reaction evidence="8">
        <text>Mg(2+)(in) = Mg(2+)(out)</text>
        <dbReference type="Rhea" id="RHEA:29827"/>
        <dbReference type="ChEBI" id="CHEBI:18420"/>
    </reaction>
</comment>
<evidence type="ECO:0000256" key="8">
    <source>
        <dbReference type="ARBA" id="ARBA00034269"/>
    </source>
</evidence>
<name>A0AAX7VCY6_ASTCA</name>
<dbReference type="InterPro" id="IPR032415">
    <property type="entry name" value="TRPM_tetra"/>
</dbReference>
<organism evidence="15 16">
    <name type="scientific">Astatotilapia calliptera</name>
    <name type="common">Eastern happy</name>
    <name type="synonym">Chromis callipterus</name>
    <dbReference type="NCBI Taxonomy" id="8154"/>
    <lineage>
        <taxon>Eukaryota</taxon>
        <taxon>Metazoa</taxon>
        <taxon>Chordata</taxon>
        <taxon>Craniata</taxon>
        <taxon>Vertebrata</taxon>
        <taxon>Euteleostomi</taxon>
        <taxon>Actinopterygii</taxon>
        <taxon>Neopterygii</taxon>
        <taxon>Teleostei</taxon>
        <taxon>Neoteleostei</taxon>
        <taxon>Acanthomorphata</taxon>
        <taxon>Ovalentaria</taxon>
        <taxon>Cichlomorphae</taxon>
        <taxon>Cichliformes</taxon>
        <taxon>Cichlidae</taxon>
        <taxon>African cichlids</taxon>
        <taxon>Pseudocrenilabrinae</taxon>
        <taxon>Haplochromini</taxon>
        <taxon>Astatotilapia</taxon>
    </lineage>
</organism>